<name>A0AAW1KI97_POPJA</name>
<dbReference type="GO" id="GO:0007165">
    <property type="term" value="P:signal transduction"/>
    <property type="evidence" value="ECO:0007669"/>
    <property type="project" value="UniProtKB-KW"/>
</dbReference>
<keyword evidence="3 8" id="KW-0812">Transmembrane</keyword>
<feature type="transmembrane region" description="Helical" evidence="8">
    <location>
        <begin position="171"/>
        <end position="186"/>
    </location>
</feature>
<dbReference type="Proteomes" id="UP001458880">
    <property type="component" value="Unassembled WGS sequence"/>
</dbReference>
<evidence type="ECO:0000256" key="6">
    <source>
        <dbReference type="ARBA" id="ARBA00023170"/>
    </source>
</evidence>
<comment type="function">
    <text evidence="8">Gustatory receptor which mediates acceptance or avoidance behavior, depending on its substrates.</text>
</comment>
<reference evidence="9 10" key="1">
    <citation type="journal article" date="2024" name="BMC Genomics">
        <title>De novo assembly and annotation of Popillia japonica's genome with initial clues to its potential as an invasive pest.</title>
        <authorList>
            <person name="Cucini C."/>
            <person name="Boschi S."/>
            <person name="Funari R."/>
            <person name="Cardaioli E."/>
            <person name="Iannotti N."/>
            <person name="Marturano G."/>
            <person name="Paoli F."/>
            <person name="Bruttini M."/>
            <person name="Carapelli A."/>
            <person name="Frati F."/>
            <person name="Nardi F."/>
        </authorList>
    </citation>
    <scope>NUCLEOTIDE SEQUENCE [LARGE SCALE GENOMIC DNA]</scope>
    <source>
        <strain evidence="9">DMR45628</strain>
    </source>
</reference>
<feature type="transmembrane region" description="Helical" evidence="8">
    <location>
        <begin position="367"/>
        <end position="387"/>
    </location>
</feature>
<dbReference type="GO" id="GO:0050909">
    <property type="term" value="P:sensory perception of taste"/>
    <property type="evidence" value="ECO:0007669"/>
    <property type="project" value="InterPro"/>
</dbReference>
<dbReference type="AlphaFoldDB" id="A0AAW1KI97"/>
<gene>
    <name evidence="9" type="ORF">QE152_g23275</name>
</gene>
<evidence type="ECO:0000256" key="4">
    <source>
        <dbReference type="ARBA" id="ARBA00022989"/>
    </source>
</evidence>
<evidence type="ECO:0000256" key="5">
    <source>
        <dbReference type="ARBA" id="ARBA00023136"/>
    </source>
</evidence>
<organism evidence="9 10">
    <name type="scientific">Popillia japonica</name>
    <name type="common">Japanese beetle</name>
    <dbReference type="NCBI Taxonomy" id="7064"/>
    <lineage>
        <taxon>Eukaryota</taxon>
        <taxon>Metazoa</taxon>
        <taxon>Ecdysozoa</taxon>
        <taxon>Arthropoda</taxon>
        <taxon>Hexapoda</taxon>
        <taxon>Insecta</taxon>
        <taxon>Pterygota</taxon>
        <taxon>Neoptera</taxon>
        <taxon>Endopterygota</taxon>
        <taxon>Coleoptera</taxon>
        <taxon>Polyphaga</taxon>
        <taxon>Scarabaeiformia</taxon>
        <taxon>Scarabaeidae</taxon>
        <taxon>Rutelinae</taxon>
        <taxon>Popillia</taxon>
    </lineage>
</organism>
<keyword evidence="5 8" id="KW-0472">Membrane</keyword>
<evidence type="ECO:0000313" key="10">
    <source>
        <dbReference type="Proteomes" id="UP001458880"/>
    </source>
</evidence>
<feature type="transmembrane region" description="Helical" evidence="8">
    <location>
        <begin position="128"/>
        <end position="151"/>
    </location>
</feature>
<dbReference type="GO" id="GO:0030424">
    <property type="term" value="C:axon"/>
    <property type="evidence" value="ECO:0007669"/>
    <property type="project" value="TreeGrafter"/>
</dbReference>
<evidence type="ECO:0000256" key="3">
    <source>
        <dbReference type="ARBA" id="ARBA00022692"/>
    </source>
</evidence>
<evidence type="ECO:0000313" key="9">
    <source>
        <dbReference type="EMBL" id="KAK9718237.1"/>
    </source>
</evidence>
<keyword evidence="2 8" id="KW-1003">Cell membrane</keyword>
<evidence type="ECO:0000256" key="8">
    <source>
        <dbReference type="RuleBase" id="RU363108"/>
    </source>
</evidence>
<feature type="transmembrane region" description="Helical" evidence="8">
    <location>
        <begin position="285"/>
        <end position="306"/>
    </location>
</feature>
<keyword evidence="4 8" id="KW-1133">Transmembrane helix</keyword>
<feature type="transmembrane region" description="Helical" evidence="8">
    <location>
        <begin position="246"/>
        <end position="265"/>
    </location>
</feature>
<evidence type="ECO:0000256" key="7">
    <source>
        <dbReference type="ARBA" id="ARBA00023224"/>
    </source>
</evidence>
<keyword evidence="7 8" id="KW-0807">Transducer</keyword>
<comment type="caution">
    <text evidence="9">The sequence shown here is derived from an EMBL/GenBank/DDBJ whole genome shotgun (WGS) entry which is preliminary data.</text>
</comment>
<dbReference type="Pfam" id="PF08395">
    <property type="entry name" value="7tm_7"/>
    <property type="match status" value="1"/>
</dbReference>
<feature type="transmembrane region" description="Helical" evidence="8">
    <location>
        <begin position="35"/>
        <end position="53"/>
    </location>
</feature>
<comment type="caution">
    <text evidence="8">Lacks conserved residue(s) required for the propagation of feature annotation.</text>
</comment>
<dbReference type="PANTHER" id="PTHR21143">
    <property type="entry name" value="INVERTEBRATE GUSTATORY RECEPTOR"/>
    <property type="match status" value="1"/>
</dbReference>
<keyword evidence="10" id="KW-1185">Reference proteome</keyword>
<evidence type="ECO:0000256" key="1">
    <source>
        <dbReference type="ARBA" id="ARBA00004651"/>
    </source>
</evidence>
<protein>
    <recommendedName>
        <fullName evidence="8">Gustatory receptor</fullName>
    </recommendedName>
</protein>
<dbReference type="GO" id="GO:0007635">
    <property type="term" value="P:chemosensory behavior"/>
    <property type="evidence" value="ECO:0007669"/>
    <property type="project" value="TreeGrafter"/>
</dbReference>
<dbReference type="EMBL" id="JASPKY010000230">
    <property type="protein sequence ID" value="KAK9718237.1"/>
    <property type="molecule type" value="Genomic_DNA"/>
</dbReference>
<evidence type="ECO:0000256" key="2">
    <source>
        <dbReference type="ARBA" id="ARBA00022475"/>
    </source>
</evidence>
<dbReference type="GO" id="GO:0008049">
    <property type="term" value="P:male courtship behavior"/>
    <property type="evidence" value="ECO:0007669"/>
    <property type="project" value="TreeGrafter"/>
</dbReference>
<comment type="subcellular location">
    <subcellularLocation>
        <location evidence="1 8">Cell membrane</location>
        <topology evidence="1 8">Multi-pass membrane protein</topology>
    </subcellularLocation>
</comment>
<accession>A0AAW1KI97</accession>
<proteinExistence type="inferred from homology"/>
<dbReference type="InterPro" id="IPR013604">
    <property type="entry name" value="7TM_chemorcpt"/>
</dbReference>
<sequence length="388" mass="44559">MDTFYFNLPKSKCNKWFIKLFAICPLEDGAYATKIYAILVLVITAVSFIFQMCGRISMKFNLDFGVSSNTIVVGTVNTIVDALCNIVMTLPALVLSENFKGMVMAQINSLDSLLAKYVGTPSEKASTYFNLLVFNNIFHFALTCNSLSFYFTETEDYFKTYILYYSFDQMYRYRMSILTVYVYYILKELDRKITFINAILTDAFKKYSGKDLPISPKEIMHLRNVVRDVSEMHAQFTQLICFFNKLFGWQLLLVFLNYVTLFIISYETGVRIVLSKIDDDHHQSAVWLCASMSYALYGAVVIALICNNISKKSRKTADLAYFYYYDLNIGECNIGQLVLSTDMVTLIRQARSSVTEFSAAGFFPINYSTLFLLMNLLTSYLIVILQFQ</sequence>
<keyword evidence="6 8" id="KW-0675">Receptor</keyword>
<dbReference type="GO" id="GO:0030425">
    <property type="term" value="C:dendrite"/>
    <property type="evidence" value="ECO:0007669"/>
    <property type="project" value="TreeGrafter"/>
</dbReference>
<dbReference type="GO" id="GO:0005886">
    <property type="term" value="C:plasma membrane"/>
    <property type="evidence" value="ECO:0007669"/>
    <property type="project" value="UniProtKB-SubCell"/>
</dbReference>
<comment type="similarity">
    <text evidence="8">Belongs to the insect chemoreceptor superfamily. Gustatory receptor (GR) family.</text>
</comment>
<dbReference type="GO" id="GO:0043025">
    <property type="term" value="C:neuronal cell body"/>
    <property type="evidence" value="ECO:0007669"/>
    <property type="project" value="TreeGrafter"/>
</dbReference>
<dbReference type="PANTHER" id="PTHR21143:SF104">
    <property type="entry name" value="GUSTATORY RECEPTOR 8A-RELATED"/>
    <property type="match status" value="1"/>
</dbReference>